<evidence type="ECO:0000313" key="2">
    <source>
        <dbReference type="EMBL" id="CAI9926435.1"/>
    </source>
</evidence>
<gene>
    <name evidence="2" type="ORF">HINF_LOCUS14080</name>
    <name evidence="3" type="ORF">HINF_LOCUS18020</name>
</gene>
<evidence type="ECO:0000313" key="4">
    <source>
        <dbReference type="Proteomes" id="UP001642409"/>
    </source>
</evidence>
<evidence type="ECO:0000313" key="3">
    <source>
        <dbReference type="EMBL" id="CAL6002653.1"/>
    </source>
</evidence>
<keyword evidence="1" id="KW-0472">Membrane</keyword>
<sequence length="519" mass="59181">MGEISQLLSYTGLNTFIFKLDQNSFDIARWNNLVSFSVYQDVIHIHNATVNNIQHVNLDTMHCWDNVRFSVDRDWAFNISVTPLGCKIQKTVVVTLEYLNVTWRSIPIVPTVPKGSFSGYKKGDFDYQSVYFFNTSSEGDKTNAKTIVSFVEFFKNNFNILLVLKIKEKNTDKMKIVYHADVAYLGNELSQAASPQTQCTIDTWYCYVVTSNTANLVSVLSQIPGGVKILSQQYTFDATNFSVLSSFQLDLSKLALRKGVRYSHGKIIELNDSTIYYYQTFLQLLDKNGKMLAGLYYSGVANVPCFRNMTYLWYNNKVCLRSYAIDSKQCRARYESGVSATFVGQTNNASNVLDPTLRKTFFHMNIALKPKFGAYNQFCAGENDGDGQFQGTNMTYDTFSQRLYDLGKYIQAQSTNETINCWFQTEFELEFVTNFCNQMGLKAFQYVIVAGIVSIILTGAGFVIYRYVDKYTHIIDAELRILQAHAEKQHKKHIFYESNTSAETAGLEENSELINIIQK</sequence>
<keyword evidence="1" id="KW-0812">Transmembrane</keyword>
<accession>A0AA86NUI2</accession>
<proteinExistence type="predicted"/>
<dbReference type="AlphaFoldDB" id="A0AA86NUI2"/>
<keyword evidence="1" id="KW-1133">Transmembrane helix</keyword>
<dbReference type="Proteomes" id="UP001642409">
    <property type="component" value="Unassembled WGS sequence"/>
</dbReference>
<reference evidence="3 4" key="2">
    <citation type="submission" date="2024-07" db="EMBL/GenBank/DDBJ databases">
        <authorList>
            <person name="Akdeniz Z."/>
        </authorList>
    </citation>
    <scope>NUCLEOTIDE SEQUENCE [LARGE SCALE GENOMIC DNA]</scope>
</reference>
<keyword evidence="4" id="KW-1185">Reference proteome</keyword>
<evidence type="ECO:0000256" key="1">
    <source>
        <dbReference type="SAM" id="Phobius"/>
    </source>
</evidence>
<name>A0AA86NUI2_9EUKA</name>
<protein>
    <submittedName>
        <fullName evidence="2">Uncharacterized protein</fullName>
    </submittedName>
</protein>
<feature type="transmembrane region" description="Helical" evidence="1">
    <location>
        <begin position="443"/>
        <end position="465"/>
    </location>
</feature>
<organism evidence="2">
    <name type="scientific">Hexamita inflata</name>
    <dbReference type="NCBI Taxonomy" id="28002"/>
    <lineage>
        <taxon>Eukaryota</taxon>
        <taxon>Metamonada</taxon>
        <taxon>Diplomonadida</taxon>
        <taxon>Hexamitidae</taxon>
        <taxon>Hexamitinae</taxon>
        <taxon>Hexamita</taxon>
    </lineage>
</organism>
<dbReference type="EMBL" id="CAXDID020000046">
    <property type="protein sequence ID" value="CAL6002653.1"/>
    <property type="molecule type" value="Genomic_DNA"/>
</dbReference>
<reference evidence="2" key="1">
    <citation type="submission" date="2023-06" db="EMBL/GenBank/DDBJ databases">
        <authorList>
            <person name="Kurt Z."/>
        </authorList>
    </citation>
    <scope>NUCLEOTIDE SEQUENCE</scope>
</reference>
<comment type="caution">
    <text evidence="2">The sequence shown here is derived from an EMBL/GenBank/DDBJ whole genome shotgun (WGS) entry which is preliminary data.</text>
</comment>
<dbReference type="EMBL" id="CATOUU010000369">
    <property type="protein sequence ID" value="CAI9926435.1"/>
    <property type="molecule type" value="Genomic_DNA"/>
</dbReference>